<evidence type="ECO:0000313" key="3">
    <source>
        <dbReference type="Proteomes" id="UP001177003"/>
    </source>
</evidence>
<dbReference type="AlphaFoldDB" id="A0AA35ZRZ1"/>
<feature type="compositionally biased region" description="Basic and acidic residues" evidence="1">
    <location>
        <begin position="110"/>
        <end position="136"/>
    </location>
</feature>
<proteinExistence type="predicted"/>
<evidence type="ECO:0000256" key="1">
    <source>
        <dbReference type="SAM" id="MobiDB-lite"/>
    </source>
</evidence>
<feature type="region of interest" description="Disordered" evidence="1">
    <location>
        <begin position="70"/>
        <end position="136"/>
    </location>
</feature>
<sequence length="136" mass="15286">MVDCITRNMKPLNVPYPRWRGLILSRKEGCVEIHGIIIPIPALSSKIINVAPSQDDLPITARMKKWIENPYMVESSDSKEDNYNDDASNEEDSDDEDDNNVDAGDEEDNDAKNDDDSEVVNKEGSDEEEGTNKDEV</sequence>
<keyword evidence="3" id="KW-1185">Reference proteome</keyword>
<reference evidence="2" key="1">
    <citation type="submission" date="2023-04" db="EMBL/GenBank/DDBJ databases">
        <authorList>
            <person name="Vijverberg K."/>
            <person name="Xiong W."/>
            <person name="Schranz E."/>
        </authorList>
    </citation>
    <scope>NUCLEOTIDE SEQUENCE</scope>
</reference>
<gene>
    <name evidence="2" type="ORF">LSALG_LOCUS35610</name>
</gene>
<protein>
    <submittedName>
        <fullName evidence="2">Uncharacterized protein</fullName>
    </submittedName>
</protein>
<organism evidence="2 3">
    <name type="scientific">Lactuca saligna</name>
    <name type="common">Willowleaf lettuce</name>
    <dbReference type="NCBI Taxonomy" id="75948"/>
    <lineage>
        <taxon>Eukaryota</taxon>
        <taxon>Viridiplantae</taxon>
        <taxon>Streptophyta</taxon>
        <taxon>Embryophyta</taxon>
        <taxon>Tracheophyta</taxon>
        <taxon>Spermatophyta</taxon>
        <taxon>Magnoliopsida</taxon>
        <taxon>eudicotyledons</taxon>
        <taxon>Gunneridae</taxon>
        <taxon>Pentapetalae</taxon>
        <taxon>asterids</taxon>
        <taxon>campanulids</taxon>
        <taxon>Asterales</taxon>
        <taxon>Asteraceae</taxon>
        <taxon>Cichorioideae</taxon>
        <taxon>Cichorieae</taxon>
        <taxon>Lactucinae</taxon>
        <taxon>Lactuca</taxon>
    </lineage>
</organism>
<feature type="compositionally biased region" description="Acidic residues" evidence="1">
    <location>
        <begin position="83"/>
        <end position="109"/>
    </location>
</feature>
<dbReference type="Proteomes" id="UP001177003">
    <property type="component" value="Chromosome 8"/>
</dbReference>
<accession>A0AA35ZRZ1</accession>
<dbReference type="EMBL" id="OX465084">
    <property type="protein sequence ID" value="CAI9296762.1"/>
    <property type="molecule type" value="Genomic_DNA"/>
</dbReference>
<evidence type="ECO:0000313" key="2">
    <source>
        <dbReference type="EMBL" id="CAI9296762.1"/>
    </source>
</evidence>
<name>A0AA35ZRZ1_LACSI</name>